<dbReference type="GeneID" id="105175954"/>
<organism evidence="1 2">
    <name type="scientific">Sesamum indicum</name>
    <name type="common">Oriental sesame</name>
    <name type="synonym">Sesamum orientale</name>
    <dbReference type="NCBI Taxonomy" id="4182"/>
    <lineage>
        <taxon>Eukaryota</taxon>
        <taxon>Viridiplantae</taxon>
        <taxon>Streptophyta</taxon>
        <taxon>Embryophyta</taxon>
        <taxon>Tracheophyta</taxon>
        <taxon>Spermatophyta</taxon>
        <taxon>Magnoliopsida</taxon>
        <taxon>eudicotyledons</taxon>
        <taxon>Gunneridae</taxon>
        <taxon>Pentapetalae</taxon>
        <taxon>asterids</taxon>
        <taxon>lamiids</taxon>
        <taxon>Lamiales</taxon>
        <taxon>Pedaliaceae</taxon>
        <taxon>Sesamum</taxon>
    </lineage>
</organism>
<sequence>MNMNMMMMMRREGEWESESVMMKAPAWLQGLMAETFFAACGVHENRRKNEKNIFCLNCCHSLCPHCLPSHQSRSHPLLQVRRYVYQDVIRLEDLEKLIDCSYIQPYTINSAKVIFLNERSQSKSSCNVKASSANSCFTCHRILQHPFNFCSLSCKVVYQGQDLSPILYTFDQSNLTISQLVDAQITPNSILEDEYGTRHSENPTIRNSNNKPGFIMLSNWSSRRKGAPHRSPLS</sequence>
<proteinExistence type="predicted"/>
<reference evidence="2" key="1">
    <citation type="submission" date="2025-08" db="UniProtKB">
        <authorList>
            <consortium name="RefSeq"/>
        </authorList>
    </citation>
    <scope>IDENTIFICATION</scope>
</reference>
<dbReference type="RefSeq" id="XP_020554128.1">
    <property type="nucleotide sequence ID" value="XM_020698469.1"/>
</dbReference>
<protein>
    <submittedName>
        <fullName evidence="2">Uncharacterized protein LOC105175954</fullName>
    </submittedName>
</protein>
<gene>
    <name evidence="2" type="primary">LOC105175954</name>
</gene>
<accession>A0A8M8V4Y1</accession>
<name>A0A8M8V4Y1_SESIN</name>
<dbReference type="OrthoDB" id="1908108at2759"/>
<dbReference type="PANTHER" id="PTHR31065">
    <property type="entry name" value="PLATZ TRANSCRIPTION FACTOR FAMILY PROTEIN"/>
    <property type="match status" value="1"/>
</dbReference>
<evidence type="ECO:0000313" key="1">
    <source>
        <dbReference type="Proteomes" id="UP000504604"/>
    </source>
</evidence>
<keyword evidence="1" id="KW-1185">Reference proteome</keyword>
<dbReference type="PANTHER" id="PTHR31065:SF46">
    <property type="entry name" value="PLATZ TRANSCRIPTION FACTOR FAMILY PROTEIN-RELATED"/>
    <property type="match status" value="1"/>
</dbReference>
<dbReference type="KEGG" id="sind:105175954"/>
<dbReference type="InterPro" id="IPR006734">
    <property type="entry name" value="PLATZ"/>
</dbReference>
<evidence type="ECO:0000313" key="2">
    <source>
        <dbReference type="RefSeq" id="XP_020554128.1"/>
    </source>
</evidence>
<dbReference type="AlphaFoldDB" id="A0A8M8V4Y1"/>
<dbReference type="Pfam" id="PF04640">
    <property type="entry name" value="PLATZ"/>
    <property type="match status" value="1"/>
</dbReference>
<dbReference type="Proteomes" id="UP000504604">
    <property type="component" value="Linkage group LG12"/>
</dbReference>